<reference evidence="1 2" key="1">
    <citation type="journal article" date="2008" name="Proc. Natl. Acad. Sci. U.S.A.">
        <title>Niche adaptation and genome expansion in the chlorophyll d-producing cyanobacterium Acaryochloris marina.</title>
        <authorList>
            <person name="Swingley W.D."/>
            <person name="Chen M."/>
            <person name="Cheung P.C."/>
            <person name="Conrad A.L."/>
            <person name="Dejesa L.C."/>
            <person name="Hao J."/>
            <person name="Honchak B.M."/>
            <person name="Karbach L.E."/>
            <person name="Kurdoglu A."/>
            <person name="Lahiri S."/>
            <person name="Mastrian S.D."/>
            <person name="Miyashita H."/>
            <person name="Page L."/>
            <person name="Ramakrishna P."/>
            <person name="Satoh S."/>
            <person name="Sattley W.M."/>
            <person name="Shimada Y."/>
            <person name="Taylor H.L."/>
            <person name="Tomo T."/>
            <person name="Tsuchiya T."/>
            <person name="Wang Z.T."/>
            <person name="Raymond J."/>
            <person name="Mimuro M."/>
            <person name="Blankenship R.E."/>
            <person name="Touchman J.W."/>
        </authorList>
    </citation>
    <scope>NUCLEOTIDE SEQUENCE [LARGE SCALE GENOMIC DNA]</scope>
    <source>
        <strain evidence="2">MBIC 11017</strain>
        <plasmid evidence="2">Plasmid pREB3</plasmid>
    </source>
</reference>
<sequence length="41" mass="4451">MSGLKQKSLAANLEVNHSSFFVLIRGSLASIRLGIVQRPIV</sequence>
<keyword evidence="2" id="KW-1185">Reference proteome</keyword>
<protein>
    <submittedName>
        <fullName evidence="1">Uncharacterized protein</fullName>
    </submittedName>
</protein>
<dbReference type="KEGG" id="amr:AM1_C0129"/>
<proteinExistence type="predicted"/>
<evidence type="ECO:0000313" key="2">
    <source>
        <dbReference type="Proteomes" id="UP000000268"/>
    </source>
</evidence>
<name>A8ZMM5_ACAM1</name>
<geneLocation type="plasmid" evidence="1 2">
    <name>pREB3</name>
</geneLocation>
<dbReference type="AlphaFoldDB" id="A8ZMM5"/>
<dbReference type="EMBL" id="CP000840">
    <property type="protein sequence ID" value="ABW32436.1"/>
    <property type="molecule type" value="Genomic_DNA"/>
</dbReference>
<dbReference type="Proteomes" id="UP000000268">
    <property type="component" value="Plasmid pREB3"/>
</dbReference>
<dbReference type="HOGENOM" id="CLU_3264095_0_0_3"/>
<evidence type="ECO:0000313" key="1">
    <source>
        <dbReference type="EMBL" id="ABW32436.1"/>
    </source>
</evidence>
<keyword evidence="1" id="KW-0614">Plasmid</keyword>
<gene>
    <name evidence="1" type="ordered locus">AM1_C0129</name>
</gene>
<accession>A8ZMM5</accession>
<organism evidence="1 2">
    <name type="scientific">Acaryochloris marina (strain MBIC 11017)</name>
    <dbReference type="NCBI Taxonomy" id="329726"/>
    <lineage>
        <taxon>Bacteria</taxon>
        <taxon>Bacillati</taxon>
        <taxon>Cyanobacteriota</taxon>
        <taxon>Cyanophyceae</taxon>
        <taxon>Acaryochloridales</taxon>
        <taxon>Acaryochloridaceae</taxon>
        <taxon>Acaryochloris</taxon>
    </lineage>
</organism>